<dbReference type="EC" id="2.7.1.33" evidence="6 16"/>
<evidence type="ECO:0000256" key="10">
    <source>
        <dbReference type="ARBA" id="ARBA00022777"/>
    </source>
</evidence>
<dbReference type="RefSeq" id="WP_322609671.1">
    <property type="nucleotide sequence ID" value="NZ_JARVCO010000012.1"/>
</dbReference>
<evidence type="ECO:0000256" key="6">
    <source>
        <dbReference type="ARBA" id="ARBA00012102"/>
    </source>
</evidence>
<gene>
    <name evidence="16" type="primary">coaX</name>
    <name evidence="17" type="ORF">P9H32_14765</name>
</gene>
<evidence type="ECO:0000256" key="5">
    <source>
        <dbReference type="ARBA" id="ARBA00011738"/>
    </source>
</evidence>
<evidence type="ECO:0000256" key="7">
    <source>
        <dbReference type="ARBA" id="ARBA00022490"/>
    </source>
</evidence>
<keyword evidence="18" id="KW-1185">Reference proteome</keyword>
<evidence type="ECO:0000313" key="17">
    <source>
        <dbReference type="EMBL" id="MDZ8119889.1"/>
    </source>
</evidence>
<dbReference type="CDD" id="cd24015">
    <property type="entry name" value="ASKHA_NBD_PanK-III"/>
    <property type="match status" value="1"/>
</dbReference>
<dbReference type="Gene3D" id="3.30.420.40">
    <property type="match status" value="2"/>
</dbReference>
<keyword evidence="16" id="KW-0479">Metal-binding</keyword>
<evidence type="ECO:0000256" key="9">
    <source>
        <dbReference type="ARBA" id="ARBA00022741"/>
    </source>
</evidence>
<evidence type="ECO:0000256" key="8">
    <source>
        <dbReference type="ARBA" id="ARBA00022679"/>
    </source>
</evidence>
<evidence type="ECO:0000256" key="3">
    <source>
        <dbReference type="ARBA" id="ARBA00004496"/>
    </source>
</evidence>
<dbReference type="PANTHER" id="PTHR34265">
    <property type="entry name" value="TYPE III PANTOTHENATE KINASE"/>
    <property type="match status" value="1"/>
</dbReference>
<comment type="pathway">
    <text evidence="4 16">Cofactor biosynthesis; coenzyme A biosynthesis; CoA from (R)-pantothenate: step 1/5.</text>
</comment>
<comment type="subunit">
    <text evidence="5 16">Homodimer.</text>
</comment>
<proteinExistence type="inferred from homology"/>
<comment type="cofactor">
    <cofactor evidence="2">
        <name>K(+)</name>
        <dbReference type="ChEBI" id="CHEBI:29103"/>
    </cofactor>
</comment>
<feature type="binding site" evidence="16">
    <location>
        <position position="121"/>
    </location>
    <ligand>
        <name>K(+)</name>
        <dbReference type="ChEBI" id="CHEBI:29103"/>
    </ligand>
</feature>
<comment type="catalytic activity">
    <reaction evidence="1 16">
        <text>(R)-pantothenate + ATP = (R)-4'-phosphopantothenate + ADP + H(+)</text>
        <dbReference type="Rhea" id="RHEA:16373"/>
        <dbReference type="ChEBI" id="CHEBI:10986"/>
        <dbReference type="ChEBI" id="CHEBI:15378"/>
        <dbReference type="ChEBI" id="CHEBI:29032"/>
        <dbReference type="ChEBI" id="CHEBI:30616"/>
        <dbReference type="ChEBI" id="CHEBI:456216"/>
        <dbReference type="EC" id="2.7.1.33"/>
    </reaction>
</comment>
<accession>A0ABU5N0A2</accession>
<comment type="subcellular location">
    <subcellularLocation>
        <location evidence="3 16">Cytoplasm</location>
    </subcellularLocation>
</comment>
<evidence type="ECO:0000256" key="14">
    <source>
        <dbReference type="ARBA" id="ARBA00038036"/>
    </source>
</evidence>
<keyword evidence="9 16" id="KW-0547">Nucleotide-binding</keyword>
<keyword evidence="10 16" id="KW-0418">Kinase</keyword>
<protein>
    <recommendedName>
        <fullName evidence="15 16">Type III pantothenate kinase</fullName>
        <ecNumber evidence="6 16">2.7.1.33</ecNumber>
    </recommendedName>
    <alternativeName>
        <fullName evidence="16">PanK-III</fullName>
    </alternativeName>
    <alternativeName>
        <fullName evidence="16">Pantothenic acid kinase</fullName>
    </alternativeName>
</protein>
<evidence type="ECO:0000256" key="12">
    <source>
        <dbReference type="ARBA" id="ARBA00022958"/>
    </source>
</evidence>
<keyword evidence="12 16" id="KW-0630">Potassium</keyword>
<keyword evidence="11 16" id="KW-0067">ATP-binding</keyword>
<evidence type="ECO:0000256" key="16">
    <source>
        <dbReference type="HAMAP-Rule" id="MF_01274"/>
    </source>
</evidence>
<evidence type="ECO:0000256" key="1">
    <source>
        <dbReference type="ARBA" id="ARBA00001206"/>
    </source>
</evidence>
<dbReference type="Pfam" id="PF03309">
    <property type="entry name" value="Pan_kinase"/>
    <property type="match status" value="1"/>
</dbReference>
<feature type="binding site" evidence="16">
    <location>
        <begin position="99"/>
        <end position="102"/>
    </location>
    <ligand>
        <name>substrate</name>
    </ligand>
</feature>
<sequence length="247" mass="26411">MSAILVIDIGNTSSSVGYYRNGKVTSVGRCASRFQSLEDVEPILTKKPVEAVVIASVVPPVNARWKKAVKLLGLPKPLFVSSELELGVPVDYPKPENIGADRLANAAAGAKLMGTPSVVCDFGTALTFDILDPVKGYKGGIICPGLPLMFDYLAEKTALLPHVEPVKTKAVVGRNTKQAMQIGARLGYRGMVREILQSLKNDFGVTELPVCCTGGYAGWIFKDWDIAAVIDPKLTLRGVGIIGELNL</sequence>
<comment type="similarity">
    <text evidence="14 16">Belongs to the type III pantothenate kinase family.</text>
</comment>
<dbReference type="PANTHER" id="PTHR34265:SF1">
    <property type="entry name" value="TYPE III PANTOTHENATE KINASE"/>
    <property type="match status" value="1"/>
</dbReference>
<organism evidence="17 18">
    <name type="scientific">Pontiella agarivorans</name>
    <dbReference type="NCBI Taxonomy" id="3038953"/>
    <lineage>
        <taxon>Bacteria</taxon>
        <taxon>Pseudomonadati</taxon>
        <taxon>Kiritimatiellota</taxon>
        <taxon>Kiritimatiellia</taxon>
        <taxon>Kiritimatiellales</taxon>
        <taxon>Pontiellaceae</taxon>
        <taxon>Pontiella</taxon>
    </lineage>
</organism>
<comment type="cofactor">
    <cofactor evidence="16">
        <name>NH4(+)</name>
        <dbReference type="ChEBI" id="CHEBI:28938"/>
    </cofactor>
    <cofactor evidence="16">
        <name>K(+)</name>
        <dbReference type="ChEBI" id="CHEBI:29103"/>
    </cofactor>
    <text evidence="16">A monovalent cation. Ammonium or potassium.</text>
</comment>
<dbReference type="EMBL" id="JARVCO010000012">
    <property type="protein sequence ID" value="MDZ8119889.1"/>
    <property type="molecule type" value="Genomic_DNA"/>
</dbReference>
<evidence type="ECO:0000256" key="11">
    <source>
        <dbReference type="ARBA" id="ARBA00022840"/>
    </source>
</evidence>
<dbReference type="SUPFAM" id="SSF53067">
    <property type="entry name" value="Actin-like ATPase domain"/>
    <property type="match status" value="2"/>
</dbReference>
<keyword evidence="13 16" id="KW-0173">Coenzyme A biosynthesis</keyword>
<reference evidence="17 18" key="1">
    <citation type="journal article" date="2024" name="Appl. Environ. Microbiol.">
        <title>Pontiella agarivorans sp. nov., a novel marine anaerobic bacterium capable of degrading macroalgal polysaccharides and fixing nitrogen.</title>
        <authorList>
            <person name="Liu N."/>
            <person name="Kivenson V."/>
            <person name="Peng X."/>
            <person name="Cui Z."/>
            <person name="Lankiewicz T.S."/>
            <person name="Gosselin K.M."/>
            <person name="English C.J."/>
            <person name="Blair E.M."/>
            <person name="O'Malley M.A."/>
            <person name="Valentine D.L."/>
        </authorList>
    </citation>
    <scope>NUCLEOTIDE SEQUENCE [LARGE SCALE GENOMIC DNA]</scope>
    <source>
        <strain evidence="17 18">NLcol2</strain>
    </source>
</reference>
<feature type="binding site" evidence="16">
    <location>
        <position position="92"/>
    </location>
    <ligand>
        <name>substrate</name>
    </ligand>
</feature>
<dbReference type="NCBIfam" id="TIGR00671">
    <property type="entry name" value="baf"/>
    <property type="match status" value="1"/>
</dbReference>
<dbReference type="InterPro" id="IPR043129">
    <property type="entry name" value="ATPase_NBD"/>
</dbReference>
<evidence type="ECO:0000256" key="15">
    <source>
        <dbReference type="ARBA" id="ARBA00040883"/>
    </source>
</evidence>
<name>A0ABU5N0A2_9BACT</name>
<dbReference type="Proteomes" id="UP001290861">
    <property type="component" value="Unassembled WGS sequence"/>
</dbReference>
<dbReference type="GO" id="GO:0004594">
    <property type="term" value="F:pantothenate kinase activity"/>
    <property type="evidence" value="ECO:0007669"/>
    <property type="project" value="UniProtKB-EC"/>
</dbReference>
<keyword evidence="7 16" id="KW-0963">Cytoplasm</keyword>
<evidence type="ECO:0000256" key="2">
    <source>
        <dbReference type="ARBA" id="ARBA00001958"/>
    </source>
</evidence>
<dbReference type="HAMAP" id="MF_01274">
    <property type="entry name" value="Pantothen_kinase_3"/>
    <property type="match status" value="1"/>
</dbReference>
<comment type="caution">
    <text evidence="17">The sequence shown here is derived from an EMBL/GenBank/DDBJ whole genome shotgun (WGS) entry which is preliminary data.</text>
</comment>
<dbReference type="InterPro" id="IPR004619">
    <property type="entry name" value="Type_III_PanK"/>
</dbReference>
<evidence type="ECO:0000256" key="4">
    <source>
        <dbReference type="ARBA" id="ARBA00005225"/>
    </source>
</evidence>
<feature type="binding site" evidence="16">
    <location>
        <position position="176"/>
    </location>
    <ligand>
        <name>substrate</name>
    </ligand>
</feature>
<keyword evidence="8 16" id="KW-0808">Transferase</keyword>
<feature type="active site" description="Proton acceptor" evidence="16">
    <location>
        <position position="101"/>
    </location>
</feature>
<feature type="binding site" evidence="16">
    <location>
        <begin position="8"/>
        <end position="15"/>
    </location>
    <ligand>
        <name>ATP</name>
        <dbReference type="ChEBI" id="CHEBI:30616"/>
    </ligand>
</feature>
<evidence type="ECO:0000313" key="18">
    <source>
        <dbReference type="Proteomes" id="UP001290861"/>
    </source>
</evidence>
<comment type="function">
    <text evidence="16">Catalyzes the phosphorylation of pantothenate (Pan), the first step in CoA biosynthesis.</text>
</comment>
<feature type="binding site" evidence="16">
    <location>
        <position position="124"/>
    </location>
    <ligand>
        <name>ATP</name>
        <dbReference type="ChEBI" id="CHEBI:30616"/>
    </ligand>
</feature>
<evidence type="ECO:0000256" key="13">
    <source>
        <dbReference type="ARBA" id="ARBA00022993"/>
    </source>
</evidence>